<comment type="function">
    <text evidence="7">Catalyzes the synthesis of 5,6-dihydrouridine (D), a modified base found in the D-loop of most tRNAs, via the reduction of the C5-C6 double bond in target uridines.</text>
</comment>
<dbReference type="GO" id="GO:0003723">
    <property type="term" value="F:RNA binding"/>
    <property type="evidence" value="ECO:0007669"/>
    <property type="project" value="TreeGrafter"/>
</dbReference>
<comment type="cofactor">
    <cofactor evidence="1 7 9">
        <name>FMN</name>
        <dbReference type="ChEBI" id="CHEBI:58210"/>
    </cofactor>
</comment>
<evidence type="ECO:0000259" key="10">
    <source>
        <dbReference type="Pfam" id="PF01207"/>
    </source>
</evidence>
<feature type="binding site" evidence="9">
    <location>
        <position position="164"/>
    </location>
    <ligand>
        <name>FMN</name>
        <dbReference type="ChEBI" id="CHEBI:58210"/>
    </ligand>
</feature>
<dbReference type="Gene3D" id="3.20.20.70">
    <property type="entry name" value="Aldolase class I"/>
    <property type="match status" value="1"/>
</dbReference>
<dbReference type="GO" id="GO:0050660">
    <property type="term" value="F:flavin adenine dinucleotide binding"/>
    <property type="evidence" value="ECO:0007669"/>
    <property type="project" value="InterPro"/>
</dbReference>
<evidence type="ECO:0000313" key="11">
    <source>
        <dbReference type="EMBL" id="BCK81144.1"/>
    </source>
</evidence>
<dbReference type="PIRSF" id="PIRSF006621">
    <property type="entry name" value="Dus"/>
    <property type="match status" value="1"/>
</dbReference>
<feature type="domain" description="DUS-like FMN-binding" evidence="10">
    <location>
        <begin position="6"/>
        <end position="289"/>
    </location>
</feature>
<dbReference type="Pfam" id="PF01207">
    <property type="entry name" value="Dus"/>
    <property type="match status" value="1"/>
</dbReference>
<evidence type="ECO:0000256" key="2">
    <source>
        <dbReference type="ARBA" id="ARBA00022630"/>
    </source>
</evidence>
<evidence type="ECO:0000313" key="12">
    <source>
        <dbReference type="Proteomes" id="UP000681035"/>
    </source>
</evidence>
<comment type="similarity">
    <text evidence="7">Belongs to the dus family.</text>
</comment>
<dbReference type="InterPro" id="IPR018517">
    <property type="entry name" value="tRNA_hU_synthase_CS"/>
</dbReference>
<dbReference type="SUPFAM" id="SSF51395">
    <property type="entry name" value="FMN-linked oxidoreductases"/>
    <property type="match status" value="1"/>
</dbReference>
<evidence type="ECO:0000256" key="9">
    <source>
        <dbReference type="PIRSR" id="PIRSR006621-2"/>
    </source>
</evidence>
<keyword evidence="6 7" id="KW-0560">Oxidoreductase</keyword>
<dbReference type="EMBL" id="AP023418">
    <property type="protein sequence ID" value="BCK81144.1"/>
    <property type="molecule type" value="Genomic_DNA"/>
</dbReference>
<organism evidence="11 12">
    <name type="scientific">Vescimonas coprocola</name>
    <dbReference type="NCBI Taxonomy" id="2714355"/>
    <lineage>
        <taxon>Bacteria</taxon>
        <taxon>Bacillati</taxon>
        <taxon>Bacillota</taxon>
        <taxon>Clostridia</taxon>
        <taxon>Eubacteriales</taxon>
        <taxon>Oscillospiraceae</taxon>
        <taxon>Vescimonas</taxon>
    </lineage>
</organism>
<gene>
    <name evidence="11" type="ORF">MM50RIKEN_09070</name>
</gene>
<evidence type="ECO:0000256" key="5">
    <source>
        <dbReference type="ARBA" id="ARBA00022857"/>
    </source>
</evidence>
<keyword evidence="9" id="KW-0547">Nucleotide-binding</keyword>
<feature type="binding site" evidence="9">
    <location>
        <begin position="219"/>
        <end position="220"/>
    </location>
    <ligand>
        <name>FMN</name>
        <dbReference type="ChEBI" id="CHEBI:58210"/>
    </ligand>
</feature>
<dbReference type="RefSeq" id="WP_213541914.1">
    <property type="nucleotide sequence ID" value="NZ_AP023418.1"/>
</dbReference>
<keyword evidence="12" id="KW-1185">Reference proteome</keyword>
<dbReference type="PROSITE" id="PS01136">
    <property type="entry name" value="UPF0034"/>
    <property type="match status" value="1"/>
</dbReference>
<keyword evidence="5" id="KW-0521">NADP</keyword>
<keyword evidence="2 7" id="KW-0285">Flavoprotein</keyword>
<dbReference type="KEGG" id="vcop:MM50RIKEN_09070"/>
<dbReference type="GO" id="GO:0017150">
    <property type="term" value="F:tRNA dihydrouridine synthase activity"/>
    <property type="evidence" value="ECO:0007669"/>
    <property type="project" value="InterPro"/>
</dbReference>
<dbReference type="EC" id="1.3.1.-" evidence="7"/>
<evidence type="ECO:0000256" key="1">
    <source>
        <dbReference type="ARBA" id="ARBA00001917"/>
    </source>
</evidence>
<evidence type="ECO:0000256" key="8">
    <source>
        <dbReference type="PIRSR" id="PIRSR006621-1"/>
    </source>
</evidence>
<evidence type="ECO:0000256" key="3">
    <source>
        <dbReference type="ARBA" id="ARBA00022643"/>
    </source>
</evidence>
<dbReference type="PANTHER" id="PTHR45846">
    <property type="entry name" value="TRNA-DIHYDROURIDINE(47) SYNTHASE [NAD(P)(+)]-LIKE"/>
    <property type="match status" value="1"/>
</dbReference>
<name>A0A810PZT7_9FIRM</name>
<dbReference type="AlphaFoldDB" id="A0A810PZT7"/>
<dbReference type="InterPro" id="IPR013785">
    <property type="entry name" value="Aldolase_TIM"/>
</dbReference>
<feature type="active site" description="Proton donor" evidence="8">
    <location>
        <position position="95"/>
    </location>
</feature>
<evidence type="ECO:0000256" key="6">
    <source>
        <dbReference type="ARBA" id="ARBA00023002"/>
    </source>
</evidence>
<evidence type="ECO:0000256" key="7">
    <source>
        <dbReference type="PIRNR" id="PIRNR006621"/>
    </source>
</evidence>
<feature type="binding site" evidence="9">
    <location>
        <position position="135"/>
    </location>
    <ligand>
        <name>FMN</name>
        <dbReference type="ChEBI" id="CHEBI:58210"/>
    </ligand>
</feature>
<keyword evidence="4 7" id="KW-0819">tRNA processing</keyword>
<dbReference type="Proteomes" id="UP000681035">
    <property type="component" value="Chromosome"/>
</dbReference>
<keyword evidence="3 7" id="KW-0288">FMN</keyword>
<feature type="binding site" evidence="9">
    <location>
        <position position="65"/>
    </location>
    <ligand>
        <name>FMN</name>
        <dbReference type="ChEBI" id="CHEBI:58210"/>
    </ligand>
</feature>
<sequence>MLEWYAAPMEGLTGWRWRQVQHEMFGGAALYVTPFVSPNGNFSFQRKELEELDPERNRGIPVVPQILTNRAEYFVWAAKECRSRGWAQIDLNLGCPSGTVTGKNKGAGLLRQPELLRQLLDGIFDALPDMKISVKTRIGWERAEEWPALLALLETYPICRLTVHPRVRTQFYKGAADREVFRWTAEHTALPLCYNGDVTTVRDLREMGETFPDDAVMVGRGLVADPSLLRQATGGPAASLEELREFHDRLYGLYCRDFSGDVPVLHHMRELWNYFSRSFRETDTLLRQVRKAGDCRAYETAVRQFFYDAELSH</sequence>
<accession>A0A810PZT7</accession>
<dbReference type="PANTHER" id="PTHR45846:SF1">
    <property type="entry name" value="TRNA-DIHYDROURIDINE(47) SYNTHASE [NAD(P)(+)]-LIKE"/>
    <property type="match status" value="1"/>
</dbReference>
<proteinExistence type="inferred from homology"/>
<dbReference type="InterPro" id="IPR035587">
    <property type="entry name" value="DUS-like_FMN-bd"/>
</dbReference>
<dbReference type="CDD" id="cd02801">
    <property type="entry name" value="DUS_like_FMN"/>
    <property type="match status" value="1"/>
</dbReference>
<evidence type="ECO:0000256" key="4">
    <source>
        <dbReference type="ARBA" id="ARBA00022694"/>
    </source>
</evidence>
<protein>
    <recommendedName>
        <fullName evidence="7">tRNA-dihydrouridine synthase</fullName>
        <ecNumber evidence="7">1.3.1.-</ecNumber>
    </recommendedName>
</protein>
<reference evidence="11" key="1">
    <citation type="submission" date="2020-09" db="EMBL/GenBank/DDBJ databases">
        <title>New species isolated from human feces.</title>
        <authorList>
            <person name="Kitahara M."/>
            <person name="Shigeno Y."/>
            <person name="Shime M."/>
            <person name="Matsumoto Y."/>
            <person name="Nakamura S."/>
            <person name="Motooka D."/>
            <person name="Fukuoka S."/>
            <person name="Nishikawa H."/>
            <person name="Benno Y."/>
        </authorList>
    </citation>
    <scope>NUCLEOTIDE SEQUENCE</scope>
    <source>
        <strain evidence="11">MM50</strain>
    </source>
</reference>
<dbReference type="InterPro" id="IPR001269">
    <property type="entry name" value="DUS_fam"/>
</dbReference>